<accession>A0A1Y1HQF6</accession>
<keyword evidence="3" id="KW-1185">Reference proteome</keyword>
<evidence type="ECO:0000256" key="1">
    <source>
        <dbReference type="SAM" id="Phobius"/>
    </source>
</evidence>
<proteinExistence type="predicted"/>
<dbReference type="OrthoDB" id="426718at2759"/>
<name>A0A1Y1HQF6_KLENI</name>
<sequence>MVLSLRLLKACSRSDSKTPYAAALASFAVATLALLAAILLLQNDLGWGLPTVLILNPGPNLCTCQEAKAELPILESGVGVQTLASEVQKVHPALQPLLESPPWNSSLVIVPAVYHDWDAGWPEWTEEFAVHVYQRTNASAPNYCENRAFESAVYLKFIVDYYHNLPDLTAFVHSDPPSHRRDIFTWLRCLRPNSTYSALNVHWLNHWHVDRPLEILGKSKFPTGACQVPRIEACFRRFAAIFGKDLSAEPGGKVEPSFYASNQFVISRDVILRHPLRVYQEAYKLIGLEDRCVEGPIDPRENWALGKGNYCLQEPPREWLEEGFESKIVQAMTMEYLNHYVFEVEELDGKPYTDEHYCKQFLSSEQCPGSPCEQKARA</sequence>
<dbReference type="Proteomes" id="UP000054558">
    <property type="component" value="Unassembled WGS sequence"/>
</dbReference>
<evidence type="ECO:0000313" key="3">
    <source>
        <dbReference type="Proteomes" id="UP000054558"/>
    </source>
</evidence>
<dbReference type="Pfam" id="PF11913">
    <property type="entry name" value="DUF3431"/>
    <property type="match status" value="1"/>
</dbReference>
<dbReference type="EMBL" id="DF237000">
    <property type="protein sequence ID" value="GAQ80313.1"/>
    <property type="molecule type" value="Genomic_DNA"/>
</dbReference>
<gene>
    <name evidence="2" type="ORF">KFL_000510140</name>
</gene>
<keyword evidence="1" id="KW-1133">Transmembrane helix</keyword>
<protein>
    <submittedName>
        <fullName evidence="2">Uncharacterized protein</fullName>
    </submittedName>
</protein>
<evidence type="ECO:0000313" key="2">
    <source>
        <dbReference type="EMBL" id="GAQ80313.1"/>
    </source>
</evidence>
<organism evidence="2 3">
    <name type="scientific">Klebsormidium nitens</name>
    <name type="common">Green alga</name>
    <name type="synonym">Ulothrix nitens</name>
    <dbReference type="NCBI Taxonomy" id="105231"/>
    <lineage>
        <taxon>Eukaryota</taxon>
        <taxon>Viridiplantae</taxon>
        <taxon>Streptophyta</taxon>
        <taxon>Klebsormidiophyceae</taxon>
        <taxon>Klebsormidiales</taxon>
        <taxon>Klebsormidiaceae</taxon>
        <taxon>Klebsormidium</taxon>
    </lineage>
</organism>
<dbReference type="AlphaFoldDB" id="A0A1Y1HQF6"/>
<dbReference type="InterPro" id="IPR021838">
    <property type="entry name" value="DUF3431"/>
</dbReference>
<keyword evidence="1" id="KW-0472">Membrane</keyword>
<keyword evidence="1" id="KW-0812">Transmembrane</keyword>
<reference evidence="2 3" key="1">
    <citation type="journal article" date="2014" name="Nat. Commun.">
        <title>Klebsormidium flaccidum genome reveals primary factors for plant terrestrial adaptation.</title>
        <authorList>
            <person name="Hori K."/>
            <person name="Maruyama F."/>
            <person name="Fujisawa T."/>
            <person name="Togashi T."/>
            <person name="Yamamoto N."/>
            <person name="Seo M."/>
            <person name="Sato S."/>
            <person name="Yamada T."/>
            <person name="Mori H."/>
            <person name="Tajima N."/>
            <person name="Moriyama T."/>
            <person name="Ikeuchi M."/>
            <person name="Watanabe M."/>
            <person name="Wada H."/>
            <person name="Kobayashi K."/>
            <person name="Saito M."/>
            <person name="Masuda T."/>
            <person name="Sasaki-Sekimoto Y."/>
            <person name="Mashiguchi K."/>
            <person name="Awai K."/>
            <person name="Shimojima M."/>
            <person name="Masuda S."/>
            <person name="Iwai M."/>
            <person name="Nobusawa T."/>
            <person name="Narise T."/>
            <person name="Kondo S."/>
            <person name="Saito H."/>
            <person name="Sato R."/>
            <person name="Murakawa M."/>
            <person name="Ihara Y."/>
            <person name="Oshima-Yamada Y."/>
            <person name="Ohtaka K."/>
            <person name="Satoh M."/>
            <person name="Sonobe K."/>
            <person name="Ishii M."/>
            <person name="Ohtani R."/>
            <person name="Kanamori-Sato M."/>
            <person name="Honoki R."/>
            <person name="Miyazaki D."/>
            <person name="Mochizuki H."/>
            <person name="Umetsu J."/>
            <person name="Higashi K."/>
            <person name="Shibata D."/>
            <person name="Kamiya Y."/>
            <person name="Sato N."/>
            <person name="Nakamura Y."/>
            <person name="Tabata S."/>
            <person name="Ida S."/>
            <person name="Kurokawa K."/>
            <person name="Ohta H."/>
        </authorList>
    </citation>
    <scope>NUCLEOTIDE SEQUENCE [LARGE SCALE GENOMIC DNA]</scope>
    <source>
        <strain evidence="2 3">NIES-2285</strain>
    </source>
</reference>
<feature type="transmembrane region" description="Helical" evidence="1">
    <location>
        <begin position="20"/>
        <end position="41"/>
    </location>
</feature>